<keyword evidence="3 9" id="KW-0732">Signal</keyword>
<accession>A0A9P0KC35</accession>
<evidence type="ECO:0000259" key="11">
    <source>
        <dbReference type="SMART" id="SM00701"/>
    </source>
</evidence>
<evidence type="ECO:0000256" key="2">
    <source>
        <dbReference type="ARBA" id="ARBA00022588"/>
    </source>
</evidence>
<evidence type="ECO:0000256" key="7">
    <source>
        <dbReference type="PIRNR" id="PIRNR037945"/>
    </source>
</evidence>
<keyword evidence="5 8" id="KW-1015">Disulfide bond</keyword>
<dbReference type="EMBL" id="CAKOFQ010006777">
    <property type="protein sequence ID" value="CAH1970716.1"/>
    <property type="molecule type" value="Genomic_DNA"/>
</dbReference>
<evidence type="ECO:0000313" key="13">
    <source>
        <dbReference type="Proteomes" id="UP001152888"/>
    </source>
</evidence>
<dbReference type="InterPro" id="IPR017331">
    <property type="entry name" value="Peptidoglycan_recognition"/>
</dbReference>
<keyword evidence="2 7" id="KW-0399">Innate immunity</keyword>
<dbReference type="GO" id="GO:0008270">
    <property type="term" value="F:zinc ion binding"/>
    <property type="evidence" value="ECO:0007669"/>
    <property type="project" value="InterPro"/>
</dbReference>
<dbReference type="InterPro" id="IPR002502">
    <property type="entry name" value="Amidase_domain"/>
</dbReference>
<dbReference type="SUPFAM" id="SSF55846">
    <property type="entry name" value="N-acetylmuramoyl-L-alanine amidase-like"/>
    <property type="match status" value="1"/>
</dbReference>
<evidence type="ECO:0000256" key="1">
    <source>
        <dbReference type="ARBA" id="ARBA00007553"/>
    </source>
</evidence>
<dbReference type="CDD" id="cd06583">
    <property type="entry name" value="PGRP"/>
    <property type="match status" value="1"/>
</dbReference>
<dbReference type="OrthoDB" id="10001926at2759"/>
<name>A0A9P0KC35_ACAOB</name>
<keyword evidence="13" id="KW-1185">Reference proteome</keyword>
<evidence type="ECO:0000256" key="5">
    <source>
        <dbReference type="ARBA" id="ARBA00023157"/>
    </source>
</evidence>
<feature type="signal peptide" evidence="9">
    <location>
        <begin position="1"/>
        <end position="21"/>
    </location>
</feature>
<gene>
    <name evidence="12" type="ORF">ACAOBT_LOCUS9073</name>
</gene>
<evidence type="ECO:0000313" key="12">
    <source>
        <dbReference type="EMBL" id="CAH1970716.1"/>
    </source>
</evidence>
<evidence type="ECO:0000256" key="9">
    <source>
        <dbReference type="SAM" id="SignalP"/>
    </source>
</evidence>
<evidence type="ECO:0000256" key="8">
    <source>
        <dbReference type="PIRSR" id="PIRSR037945-1"/>
    </source>
</evidence>
<evidence type="ECO:0000256" key="6">
    <source>
        <dbReference type="ARBA" id="ARBA00057187"/>
    </source>
</evidence>
<dbReference type="Pfam" id="PF01510">
    <property type="entry name" value="Amidase_2"/>
    <property type="match status" value="1"/>
</dbReference>
<protein>
    <recommendedName>
        <fullName evidence="7">Peptidoglycan-recognition protein</fullName>
    </recommendedName>
</protein>
<proteinExistence type="inferred from homology"/>
<dbReference type="PIRSF" id="PIRSF037945">
    <property type="entry name" value="PGRPs"/>
    <property type="match status" value="1"/>
</dbReference>
<comment type="caution">
    <text evidence="12">The sequence shown here is derived from an EMBL/GenBank/DDBJ whole genome shotgun (WGS) entry which is preliminary data.</text>
</comment>
<organism evidence="12 13">
    <name type="scientific">Acanthoscelides obtectus</name>
    <name type="common">Bean weevil</name>
    <name type="synonym">Bruchus obtectus</name>
    <dbReference type="NCBI Taxonomy" id="200917"/>
    <lineage>
        <taxon>Eukaryota</taxon>
        <taxon>Metazoa</taxon>
        <taxon>Ecdysozoa</taxon>
        <taxon>Arthropoda</taxon>
        <taxon>Hexapoda</taxon>
        <taxon>Insecta</taxon>
        <taxon>Pterygota</taxon>
        <taxon>Neoptera</taxon>
        <taxon>Endopterygota</taxon>
        <taxon>Coleoptera</taxon>
        <taxon>Polyphaga</taxon>
        <taxon>Cucujiformia</taxon>
        <taxon>Chrysomeloidea</taxon>
        <taxon>Chrysomelidae</taxon>
        <taxon>Bruchinae</taxon>
        <taxon>Bruchini</taxon>
        <taxon>Acanthoscelides</taxon>
    </lineage>
</organism>
<comment type="function">
    <text evidence="6">Peptidoglycan-recognition protein probably involved in innate immunity by binding to peptidoglycans (PGN) of bacteria and activating the prophenoloxidase (proPO) cascade immune response. Binds to 1,3-beta-D-glucan and PGN.</text>
</comment>
<dbReference type="SMART" id="SM00644">
    <property type="entry name" value="Ami_2"/>
    <property type="match status" value="1"/>
</dbReference>
<reference evidence="12" key="1">
    <citation type="submission" date="2022-03" db="EMBL/GenBank/DDBJ databases">
        <authorList>
            <person name="Sayadi A."/>
        </authorList>
    </citation>
    <scope>NUCLEOTIDE SEQUENCE</scope>
</reference>
<dbReference type="Gene3D" id="3.40.80.10">
    <property type="entry name" value="Peptidoglycan recognition protein-like"/>
    <property type="match status" value="1"/>
</dbReference>
<keyword evidence="4 7" id="KW-0391">Immunity</keyword>
<feature type="domain" description="Peptidoglycan recognition protein family" evidence="11">
    <location>
        <begin position="31"/>
        <end position="173"/>
    </location>
</feature>
<dbReference type="GO" id="GO:0009253">
    <property type="term" value="P:peptidoglycan catabolic process"/>
    <property type="evidence" value="ECO:0007669"/>
    <property type="project" value="InterPro"/>
</dbReference>
<dbReference type="PANTHER" id="PTHR11022">
    <property type="entry name" value="PEPTIDOGLYCAN RECOGNITION PROTEIN"/>
    <property type="match status" value="1"/>
</dbReference>
<dbReference type="InterPro" id="IPR015510">
    <property type="entry name" value="PGRP"/>
</dbReference>
<feature type="chain" id="PRO_5040474696" description="Peptidoglycan-recognition protein" evidence="9">
    <location>
        <begin position="22"/>
        <end position="196"/>
    </location>
</feature>
<feature type="disulfide bond" evidence="8">
    <location>
        <begin position="30"/>
        <end position="153"/>
    </location>
</feature>
<evidence type="ECO:0000259" key="10">
    <source>
        <dbReference type="SMART" id="SM00644"/>
    </source>
</evidence>
<comment type="similarity">
    <text evidence="1 7">Belongs to the N-acetylmuramoyl-L-alanine amidase 2 family.</text>
</comment>
<feature type="disulfide bond" evidence="8">
    <location>
        <begin position="67"/>
        <end position="73"/>
    </location>
</feature>
<dbReference type="InterPro" id="IPR036505">
    <property type="entry name" value="Amidase/PGRP_sf"/>
</dbReference>
<dbReference type="AlphaFoldDB" id="A0A9P0KC35"/>
<dbReference type="SMART" id="SM00701">
    <property type="entry name" value="PGRP"/>
    <property type="match status" value="1"/>
</dbReference>
<feature type="domain" description="N-acetylmuramoyl-L-alanine amidase" evidence="10">
    <location>
        <begin position="40"/>
        <end position="179"/>
    </location>
</feature>
<dbReference type="InterPro" id="IPR006619">
    <property type="entry name" value="PGRP_domain_met/bac"/>
</dbReference>
<dbReference type="Proteomes" id="UP001152888">
    <property type="component" value="Unassembled WGS sequence"/>
</dbReference>
<dbReference type="GO" id="GO:0042834">
    <property type="term" value="F:peptidoglycan binding"/>
    <property type="evidence" value="ECO:0007669"/>
    <property type="project" value="InterPro"/>
</dbReference>
<dbReference type="GO" id="GO:0045087">
    <property type="term" value="P:innate immune response"/>
    <property type="evidence" value="ECO:0007669"/>
    <property type="project" value="UniProtKB-KW"/>
</dbReference>
<dbReference type="GO" id="GO:0008745">
    <property type="term" value="F:N-acetylmuramoyl-L-alanine amidase activity"/>
    <property type="evidence" value="ECO:0007669"/>
    <property type="project" value="InterPro"/>
</dbReference>
<evidence type="ECO:0000256" key="3">
    <source>
        <dbReference type="ARBA" id="ARBA00022729"/>
    </source>
</evidence>
<dbReference type="FunFam" id="3.40.80.10:FF:000001">
    <property type="entry name" value="Peptidoglycan recognition protein 1"/>
    <property type="match status" value="1"/>
</dbReference>
<dbReference type="PANTHER" id="PTHR11022:SF74">
    <property type="entry name" value="PEPTIDOGLYCAN-RECOGNITION PROTEIN SA"/>
    <property type="match status" value="1"/>
</dbReference>
<sequence>MVTPCFPSFLLLLSISKMVYSTSPDWPEVCEGIKMRKDWGGRIPVAVDYAIVPVKYVIVHHTVTPECETESSCAITIRGIQDFHMDTLEFHDVGYNFLVGGDGNIYEGASWHKVGAHTRGYNSRSMGLAFIGNFSSKKPSVKQLEAAKKFLNCAVELGELDRNYTLFGARQVSATASPGNQLFSEIKTWKHFTESP</sequence>
<evidence type="ECO:0000256" key="4">
    <source>
        <dbReference type="ARBA" id="ARBA00022859"/>
    </source>
</evidence>